<organism evidence="5 6">
    <name type="scientific">Streptomyces parvus</name>
    <dbReference type="NCBI Taxonomy" id="66428"/>
    <lineage>
        <taxon>Bacteria</taxon>
        <taxon>Bacillati</taxon>
        <taxon>Actinomycetota</taxon>
        <taxon>Actinomycetes</taxon>
        <taxon>Kitasatosporales</taxon>
        <taxon>Streptomycetaceae</taxon>
        <taxon>Streptomyces</taxon>
    </lineage>
</organism>
<feature type="non-terminal residue" evidence="5">
    <location>
        <position position="88"/>
    </location>
</feature>
<evidence type="ECO:0000256" key="3">
    <source>
        <dbReference type="ARBA" id="ARBA00025589"/>
    </source>
</evidence>
<dbReference type="PANTHER" id="PTHR35369">
    <property type="entry name" value="BLR3025 PROTEIN-RELATED"/>
    <property type="match status" value="1"/>
</dbReference>
<dbReference type="Proteomes" id="UP000469670">
    <property type="component" value="Unassembled WGS sequence"/>
</dbReference>
<dbReference type="GO" id="GO:0006281">
    <property type="term" value="P:DNA repair"/>
    <property type="evidence" value="ECO:0007669"/>
    <property type="project" value="InterPro"/>
</dbReference>
<comment type="function">
    <text evidence="3">Poorly processive, error-prone DNA polymerase involved in untargeted mutagenesis. Copies undamaged DNA at stalled replication forks, which arise in vivo from mismatched or misaligned primer ends. These misaligned primers can be extended by PolIV. Exhibits no 3'-5' exonuclease (proofreading) activity. May be involved in translesional synthesis, in conjunction with the beta clamp from PolIII.</text>
</comment>
<comment type="caution">
    <text evidence="5">The sequence shown here is derived from an EMBL/GenBank/DDBJ whole genome shotgun (WGS) entry which is preliminary data.</text>
</comment>
<dbReference type="AlphaFoldDB" id="A0A7K3SB42"/>
<dbReference type="EMBL" id="JAAGMP010001872">
    <property type="protein sequence ID" value="NEC24738.1"/>
    <property type="molecule type" value="Genomic_DNA"/>
</dbReference>
<dbReference type="PANTHER" id="PTHR35369:SF2">
    <property type="entry name" value="BLR3025 PROTEIN"/>
    <property type="match status" value="1"/>
</dbReference>
<comment type="similarity">
    <text evidence="1">Belongs to the DNA polymerase type-Y family.</text>
</comment>
<accession>A0A7K3SB42</accession>
<reference evidence="5 6" key="1">
    <citation type="submission" date="2020-01" db="EMBL/GenBank/DDBJ databases">
        <title>Insect and environment-associated Actinomycetes.</title>
        <authorList>
            <person name="Currrie C."/>
            <person name="Chevrette M."/>
            <person name="Carlson C."/>
            <person name="Stubbendieck R."/>
            <person name="Wendt-Pienkowski E."/>
        </authorList>
    </citation>
    <scope>NUCLEOTIDE SEQUENCE [LARGE SCALE GENOMIC DNA]</scope>
    <source>
        <strain evidence="5 6">SID7590</strain>
    </source>
</reference>
<dbReference type="InterPro" id="IPR050356">
    <property type="entry name" value="SulA_CellDiv_inhibitor"/>
</dbReference>
<sequence>MTGMILYLHFGDPQPDPAYRRLLDMVGEFTPVAQALPPDAALADVSGSTRYFDRDAAGLAALIRMRAAALHGLDVTVGIGPNPLLARL</sequence>
<gene>
    <name evidence="5" type="ORF">G3I50_41825</name>
</gene>
<feature type="domain" description="UmuC" evidence="4">
    <location>
        <begin position="20"/>
        <end position="88"/>
    </location>
</feature>
<dbReference type="InterPro" id="IPR001126">
    <property type="entry name" value="UmuC"/>
</dbReference>
<keyword evidence="2" id="KW-0227">DNA damage</keyword>
<evidence type="ECO:0000313" key="6">
    <source>
        <dbReference type="Proteomes" id="UP000469670"/>
    </source>
</evidence>
<dbReference type="SUPFAM" id="SSF56672">
    <property type="entry name" value="DNA/RNA polymerases"/>
    <property type="match status" value="1"/>
</dbReference>
<evidence type="ECO:0000313" key="5">
    <source>
        <dbReference type="EMBL" id="NEC24738.1"/>
    </source>
</evidence>
<dbReference type="InterPro" id="IPR043502">
    <property type="entry name" value="DNA/RNA_pol_sf"/>
</dbReference>
<evidence type="ECO:0000256" key="2">
    <source>
        <dbReference type="ARBA" id="ARBA00022763"/>
    </source>
</evidence>
<dbReference type="InterPro" id="IPR043128">
    <property type="entry name" value="Rev_trsase/Diguanyl_cyclase"/>
</dbReference>
<dbReference type="PROSITE" id="PS50173">
    <property type="entry name" value="UMUC"/>
    <property type="match status" value="1"/>
</dbReference>
<evidence type="ECO:0000256" key="1">
    <source>
        <dbReference type="ARBA" id="ARBA00010945"/>
    </source>
</evidence>
<proteinExistence type="inferred from homology"/>
<protein>
    <recommendedName>
        <fullName evidence="4">UmuC domain-containing protein</fullName>
    </recommendedName>
</protein>
<evidence type="ECO:0000259" key="4">
    <source>
        <dbReference type="PROSITE" id="PS50173"/>
    </source>
</evidence>
<name>A0A7K3SB42_9ACTN</name>
<dbReference type="Gene3D" id="3.30.70.270">
    <property type="match status" value="1"/>
</dbReference>
<dbReference type="Pfam" id="PF00817">
    <property type="entry name" value="IMS"/>
    <property type="match status" value="1"/>
</dbReference>